<name>A0A3N1PZD5_9GAMM</name>
<evidence type="ECO:0000256" key="1">
    <source>
        <dbReference type="SAM" id="Phobius"/>
    </source>
</evidence>
<comment type="caution">
    <text evidence="2">The sequence shown here is derived from an EMBL/GenBank/DDBJ whole genome shotgun (WGS) entry which is preliminary data.</text>
</comment>
<dbReference type="PANTHER" id="PTHR18640">
    <property type="entry name" value="SOLUTE CARRIER FAMILY 10 MEMBER 7"/>
    <property type="match status" value="1"/>
</dbReference>
<dbReference type="Proteomes" id="UP000268033">
    <property type="component" value="Unassembled WGS sequence"/>
</dbReference>
<evidence type="ECO:0000313" key="2">
    <source>
        <dbReference type="EMBL" id="ROQ29936.1"/>
    </source>
</evidence>
<evidence type="ECO:0000313" key="3">
    <source>
        <dbReference type="Proteomes" id="UP000268033"/>
    </source>
</evidence>
<dbReference type="PIRSF" id="PIRSF026166">
    <property type="entry name" value="UCP026166"/>
    <property type="match status" value="1"/>
</dbReference>
<reference evidence="2 3" key="1">
    <citation type="submission" date="2018-11" db="EMBL/GenBank/DDBJ databases">
        <title>Genomic Encyclopedia of Type Strains, Phase IV (KMG-IV): sequencing the most valuable type-strain genomes for metagenomic binning, comparative biology and taxonomic classification.</title>
        <authorList>
            <person name="Goeker M."/>
        </authorList>
    </citation>
    <scope>NUCLEOTIDE SEQUENCE [LARGE SCALE GENOMIC DNA]</scope>
    <source>
        <strain evidence="2 3">DSM 21945</strain>
    </source>
</reference>
<feature type="transmembrane region" description="Helical" evidence="1">
    <location>
        <begin position="125"/>
        <end position="145"/>
    </location>
</feature>
<keyword evidence="3" id="KW-1185">Reference proteome</keyword>
<sequence>MKRFLPDAFTLCLLTTVLLASLLPAKGEYAVAVGYITQAAIALLFFMHGAKLSRQAIVEGSSQWRLHLVVMLSTFALFPVLGLALRAWAPLPLPDTLYSGFVYLCILPATVQSAIAFTSIAGGNVAAAVCSASASSLIGIFISPLLAGTLMKVQGSADAGHVEQVLKVMEQLLLPFVLGHLSRPWTASWIEKHRKWIGKTDQSSILLVVYSAFSEAVLQGLWHKVGVVALLEILVLCLGLLAVVLVVNTQVARRLGFNRADEITLVFCGSKKSLANGIPMANILFPAASVGLLILPLMLFHQVQIMVCAYLARRYREKALVPISA</sequence>
<keyword evidence="1" id="KW-0812">Transmembrane</keyword>
<dbReference type="Gene3D" id="1.20.1530.20">
    <property type="match status" value="1"/>
</dbReference>
<keyword evidence="1" id="KW-0472">Membrane</keyword>
<gene>
    <name evidence="2" type="ORF">EDC28_102311</name>
</gene>
<feature type="transmembrane region" description="Helical" evidence="1">
    <location>
        <begin position="29"/>
        <end position="47"/>
    </location>
</feature>
<dbReference type="GO" id="GO:0005886">
    <property type="term" value="C:plasma membrane"/>
    <property type="evidence" value="ECO:0007669"/>
    <property type="project" value="TreeGrafter"/>
</dbReference>
<dbReference type="PANTHER" id="PTHR18640:SF5">
    <property type="entry name" value="SODIUM_BILE ACID COTRANSPORTER 7"/>
    <property type="match status" value="1"/>
</dbReference>
<dbReference type="Pfam" id="PF13593">
    <property type="entry name" value="SBF_like"/>
    <property type="match status" value="1"/>
</dbReference>
<dbReference type="RefSeq" id="WP_123420787.1">
    <property type="nucleotide sequence ID" value="NZ_RJUL01000002.1"/>
</dbReference>
<dbReference type="AlphaFoldDB" id="A0A3N1PZD5"/>
<proteinExistence type="predicted"/>
<dbReference type="InterPro" id="IPR038770">
    <property type="entry name" value="Na+/solute_symporter_sf"/>
</dbReference>
<keyword evidence="1" id="KW-1133">Transmembrane helix</keyword>
<feature type="transmembrane region" description="Helical" evidence="1">
    <location>
        <begin position="68"/>
        <end position="89"/>
    </location>
</feature>
<feature type="transmembrane region" description="Helical" evidence="1">
    <location>
        <begin position="280"/>
        <end position="300"/>
    </location>
</feature>
<dbReference type="EMBL" id="RJUL01000002">
    <property type="protein sequence ID" value="ROQ29936.1"/>
    <property type="molecule type" value="Genomic_DNA"/>
</dbReference>
<feature type="transmembrane region" description="Helical" evidence="1">
    <location>
        <begin position="228"/>
        <end position="247"/>
    </location>
</feature>
<dbReference type="InterPro" id="IPR016833">
    <property type="entry name" value="Put_Na-Bile_cotransptr"/>
</dbReference>
<feature type="transmembrane region" description="Helical" evidence="1">
    <location>
        <begin position="101"/>
        <end position="118"/>
    </location>
</feature>
<protein>
    <submittedName>
        <fullName evidence="2">Sodium/bile acid cotransporter 7</fullName>
    </submittedName>
</protein>
<accession>A0A3N1PZD5</accession>
<organism evidence="2 3">
    <name type="scientific">Gallaecimonas pentaromativorans</name>
    <dbReference type="NCBI Taxonomy" id="584787"/>
    <lineage>
        <taxon>Bacteria</taxon>
        <taxon>Pseudomonadati</taxon>
        <taxon>Pseudomonadota</taxon>
        <taxon>Gammaproteobacteria</taxon>
        <taxon>Enterobacterales</taxon>
        <taxon>Gallaecimonadaceae</taxon>
        <taxon>Gallaecimonas</taxon>
    </lineage>
</organism>